<dbReference type="AlphaFoldDB" id="A0AAN7TJA2"/>
<feature type="region of interest" description="Disordered" evidence="1">
    <location>
        <begin position="1"/>
        <end position="44"/>
    </location>
</feature>
<feature type="compositionally biased region" description="Basic and acidic residues" evidence="1">
    <location>
        <begin position="22"/>
        <end position="35"/>
    </location>
</feature>
<proteinExistence type="predicted"/>
<feature type="compositionally biased region" description="Polar residues" evidence="1">
    <location>
        <begin position="82"/>
        <end position="92"/>
    </location>
</feature>
<comment type="caution">
    <text evidence="2">The sequence shown here is derived from an EMBL/GenBank/DDBJ whole genome shotgun (WGS) entry which is preliminary data.</text>
</comment>
<gene>
    <name evidence="2" type="ORF">LTR62_003956</name>
</gene>
<dbReference type="EMBL" id="JAVRRL010000029">
    <property type="protein sequence ID" value="KAK5112641.1"/>
    <property type="molecule type" value="Genomic_DNA"/>
</dbReference>
<dbReference type="Proteomes" id="UP001310890">
    <property type="component" value="Unassembled WGS sequence"/>
</dbReference>
<accession>A0AAN7TJA2</accession>
<evidence type="ECO:0000313" key="3">
    <source>
        <dbReference type="Proteomes" id="UP001310890"/>
    </source>
</evidence>
<organism evidence="2 3">
    <name type="scientific">Meristemomyces frigidus</name>
    <dbReference type="NCBI Taxonomy" id="1508187"/>
    <lineage>
        <taxon>Eukaryota</taxon>
        <taxon>Fungi</taxon>
        <taxon>Dikarya</taxon>
        <taxon>Ascomycota</taxon>
        <taxon>Pezizomycotina</taxon>
        <taxon>Dothideomycetes</taxon>
        <taxon>Dothideomycetidae</taxon>
        <taxon>Mycosphaerellales</taxon>
        <taxon>Teratosphaeriaceae</taxon>
        <taxon>Meristemomyces</taxon>
    </lineage>
</organism>
<feature type="region of interest" description="Disordered" evidence="1">
    <location>
        <begin position="61"/>
        <end position="92"/>
    </location>
</feature>
<sequence>MEDNEDHAQHDEAADEILDNFAGRRDHGRLSEHAKRSTGVLDDAPDDNGIYIKFAIRSNLSRQANAITSEPTSHTRHDTSAHDTPTTPTQPWRSRRVVARELDIVTSD</sequence>
<feature type="compositionally biased region" description="Basic and acidic residues" evidence="1">
    <location>
        <begin position="1"/>
        <end position="12"/>
    </location>
</feature>
<name>A0AAN7TJA2_9PEZI</name>
<evidence type="ECO:0000313" key="2">
    <source>
        <dbReference type="EMBL" id="KAK5112641.1"/>
    </source>
</evidence>
<reference evidence="2" key="1">
    <citation type="submission" date="2023-08" db="EMBL/GenBank/DDBJ databases">
        <title>Black Yeasts Isolated from many extreme environments.</title>
        <authorList>
            <person name="Coleine C."/>
            <person name="Stajich J.E."/>
            <person name="Selbmann L."/>
        </authorList>
    </citation>
    <scope>NUCLEOTIDE SEQUENCE</scope>
    <source>
        <strain evidence="2">CCFEE 5401</strain>
    </source>
</reference>
<feature type="compositionally biased region" description="Polar residues" evidence="1">
    <location>
        <begin position="61"/>
        <end position="72"/>
    </location>
</feature>
<protein>
    <submittedName>
        <fullName evidence="2">Uncharacterized protein</fullName>
    </submittedName>
</protein>
<evidence type="ECO:0000256" key="1">
    <source>
        <dbReference type="SAM" id="MobiDB-lite"/>
    </source>
</evidence>